<dbReference type="AlphaFoldDB" id="A0A544T2U7"/>
<feature type="transmembrane region" description="Helical" evidence="1">
    <location>
        <begin position="85"/>
        <end position="109"/>
    </location>
</feature>
<evidence type="ECO:0000256" key="1">
    <source>
        <dbReference type="SAM" id="Phobius"/>
    </source>
</evidence>
<dbReference type="Proteomes" id="UP000317316">
    <property type="component" value="Unassembled WGS sequence"/>
</dbReference>
<evidence type="ECO:0000313" key="3">
    <source>
        <dbReference type="EMBL" id="TQR11782.1"/>
    </source>
</evidence>
<name>A0A544T2U7_9BACI</name>
<keyword evidence="4" id="KW-1185">Reference proteome</keyword>
<feature type="transmembrane region" description="Helical" evidence="1">
    <location>
        <begin position="55"/>
        <end position="73"/>
    </location>
</feature>
<evidence type="ECO:0000313" key="4">
    <source>
        <dbReference type="Proteomes" id="UP000317316"/>
    </source>
</evidence>
<protein>
    <recommendedName>
        <fullName evidence="2">DUF5658 domain-containing protein</fullName>
    </recommendedName>
</protein>
<proteinExistence type="predicted"/>
<dbReference type="Pfam" id="PF18902">
    <property type="entry name" value="DUF5658"/>
    <property type="match status" value="1"/>
</dbReference>
<evidence type="ECO:0000259" key="2">
    <source>
        <dbReference type="Pfam" id="PF18902"/>
    </source>
</evidence>
<feature type="transmembrane region" description="Helical" evidence="1">
    <location>
        <begin position="12"/>
        <end position="35"/>
    </location>
</feature>
<sequence length="110" mass="13138">MNQRILVPTQVTPFTLAIFLLILAIFDSIFTDFGIRNGHISEANPFMRFVYENNIAIFYSIKIILPLLFMYIITKFQPRKYLQLLIAFTLLLYTLVLFQHFFWMSLLFIF</sequence>
<comment type="caution">
    <text evidence="3">The sequence shown here is derived from an EMBL/GenBank/DDBJ whole genome shotgun (WGS) entry which is preliminary data.</text>
</comment>
<feature type="domain" description="DUF5658" evidence="2">
    <location>
        <begin position="18"/>
        <end position="105"/>
    </location>
</feature>
<keyword evidence="1" id="KW-0472">Membrane</keyword>
<organism evidence="3 4">
    <name type="scientific">Psychrobacillus lasiicapitis</name>
    <dbReference type="NCBI Taxonomy" id="1636719"/>
    <lineage>
        <taxon>Bacteria</taxon>
        <taxon>Bacillati</taxon>
        <taxon>Bacillota</taxon>
        <taxon>Bacilli</taxon>
        <taxon>Bacillales</taxon>
        <taxon>Bacillaceae</taxon>
        <taxon>Psychrobacillus</taxon>
    </lineage>
</organism>
<dbReference type="InterPro" id="IPR043717">
    <property type="entry name" value="DUF5658"/>
</dbReference>
<accession>A0A544T2U7</accession>
<dbReference type="RefSeq" id="WP_142539566.1">
    <property type="nucleotide sequence ID" value="NZ_BMIE01000001.1"/>
</dbReference>
<dbReference type="EMBL" id="VDGH01000008">
    <property type="protein sequence ID" value="TQR11782.1"/>
    <property type="molecule type" value="Genomic_DNA"/>
</dbReference>
<keyword evidence="1" id="KW-1133">Transmembrane helix</keyword>
<gene>
    <name evidence="3" type="ORF">FG382_14285</name>
</gene>
<dbReference type="OrthoDB" id="2884515at2"/>
<keyword evidence="1" id="KW-0812">Transmembrane</keyword>
<reference evidence="3 4" key="1">
    <citation type="submission" date="2019-05" db="EMBL/GenBank/DDBJ databases">
        <title>Psychrobacillus vulpis sp. nov., a new species isolated from feces of a red fox that inhabits in The Tablas de Daimiel Natural Park, Albacete, Spain.</title>
        <authorList>
            <person name="Rodriguez M."/>
            <person name="Reina J.C."/>
            <person name="Bejar V."/>
            <person name="Llamas I."/>
        </authorList>
    </citation>
    <scope>NUCLEOTIDE SEQUENCE [LARGE SCALE GENOMIC DNA]</scope>
    <source>
        <strain evidence="3 4">NEAU-3TGS17</strain>
    </source>
</reference>